<dbReference type="SMART" id="SM00028">
    <property type="entry name" value="TPR"/>
    <property type="match status" value="4"/>
</dbReference>
<protein>
    <submittedName>
        <fullName evidence="4">Tetratricopeptide repeat protein</fullName>
    </submittedName>
</protein>
<dbReference type="PANTHER" id="PTHR45586">
    <property type="entry name" value="TPR REPEAT-CONTAINING PROTEIN PA4667"/>
    <property type="match status" value="1"/>
</dbReference>
<reference evidence="4 5" key="1">
    <citation type="submission" date="2014-03" db="EMBL/GenBank/DDBJ databases">
        <title>Genome sequence of Clostridium litorale W6, DSM 5388.</title>
        <authorList>
            <person name="Poehlein A."/>
            <person name="Jagirdar A."/>
            <person name="Khonsari B."/>
            <person name="Chibani C.M."/>
            <person name="Gutierrez Gutierrez D.A."/>
            <person name="Davydova E."/>
            <person name="Alghaithi H.S."/>
            <person name="Nair K.P."/>
            <person name="Dhamotharan K."/>
            <person name="Chandran L."/>
            <person name="G W."/>
            <person name="Daniel R."/>
        </authorList>
    </citation>
    <scope>NUCLEOTIDE SEQUENCE [LARGE SCALE GENOMIC DNA]</scope>
    <source>
        <strain evidence="4 5">W6</strain>
    </source>
</reference>
<dbReference type="InterPro" id="IPR019734">
    <property type="entry name" value="TPR_rpt"/>
</dbReference>
<proteinExistence type="predicted"/>
<dbReference type="SUPFAM" id="SSF48452">
    <property type="entry name" value="TPR-like"/>
    <property type="match status" value="1"/>
</dbReference>
<accession>A0A069RIP5</accession>
<dbReference type="Gene3D" id="1.25.40.10">
    <property type="entry name" value="Tetratricopeptide repeat domain"/>
    <property type="match status" value="2"/>
</dbReference>
<dbReference type="EMBL" id="JJMM01000005">
    <property type="protein sequence ID" value="KDR96030.1"/>
    <property type="molecule type" value="Genomic_DNA"/>
</dbReference>
<feature type="repeat" description="TPR" evidence="3">
    <location>
        <begin position="262"/>
        <end position="295"/>
    </location>
</feature>
<sequence length="379" mass="43021">MKSHIEKYLLDRTKDISFISIKENAELNIKGYTLPKAGLDIPVLNADLAKGIQDGTAQKGISVASIARGIIDIIGTDPSFRNNGEYKKMLSAMYQDIGGYIEYSGVKMANEGKKTDAIVYFRALMELDEKNINGLYNYALLCQDVAFSCDSEKESKKRRDFLKEAKSYFEKLANEYPDFSKGIYNLAFFKYEEGEYEQAKNMWNESVEAGLDEELEQRAIEMIGLCADKVKIEEGIELVISGESHAALETLLPLVNKHAGDWKLLFFIGVAYRQLGEVQEAMMYFRDILLIDKDNVDTMVEMGLCKAMLGELKESVDHFENALKLRSDDPEILCNAAMAYYNMGDMEKANEYIQKSFEIDPDDEITQACHLEIEKKQNK</sequence>
<dbReference type="Proteomes" id="UP000027946">
    <property type="component" value="Unassembled WGS sequence"/>
</dbReference>
<comment type="caution">
    <text evidence="4">The sequence shown here is derived from an EMBL/GenBank/DDBJ whole genome shotgun (WGS) entry which is preliminary data.</text>
</comment>
<evidence type="ECO:0000256" key="2">
    <source>
        <dbReference type="ARBA" id="ARBA00022803"/>
    </source>
</evidence>
<evidence type="ECO:0000313" key="5">
    <source>
        <dbReference type="Proteomes" id="UP000027946"/>
    </source>
</evidence>
<evidence type="ECO:0000256" key="3">
    <source>
        <dbReference type="PROSITE-ProRule" id="PRU00339"/>
    </source>
</evidence>
<dbReference type="RefSeq" id="WP_038262527.1">
    <property type="nucleotide sequence ID" value="NZ_FSRH01000007.1"/>
</dbReference>
<dbReference type="Pfam" id="PF13414">
    <property type="entry name" value="TPR_11"/>
    <property type="match status" value="1"/>
</dbReference>
<feature type="repeat" description="TPR" evidence="3">
    <location>
        <begin position="296"/>
        <end position="329"/>
    </location>
</feature>
<dbReference type="AlphaFoldDB" id="A0A069RIP5"/>
<keyword evidence="5" id="KW-1185">Reference proteome</keyword>
<dbReference type="InterPro" id="IPR011990">
    <property type="entry name" value="TPR-like_helical_dom_sf"/>
</dbReference>
<dbReference type="OrthoDB" id="358807at2"/>
<dbReference type="InterPro" id="IPR051012">
    <property type="entry name" value="CellSynth/LPSAsmb/PSIAsmb"/>
</dbReference>
<dbReference type="eggNOG" id="COG0457">
    <property type="taxonomic scope" value="Bacteria"/>
</dbReference>
<dbReference type="PROSITE" id="PS50293">
    <property type="entry name" value="TPR_REGION"/>
    <property type="match status" value="1"/>
</dbReference>
<keyword evidence="1" id="KW-0677">Repeat</keyword>
<gene>
    <name evidence="4" type="ORF">CLIT_5c00410</name>
</gene>
<evidence type="ECO:0000313" key="4">
    <source>
        <dbReference type="EMBL" id="KDR96030.1"/>
    </source>
</evidence>
<evidence type="ECO:0000256" key="1">
    <source>
        <dbReference type="ARBA" id="ARBA00022737"/>
    </source>
</evidence>
<dbReference type="PROSITE" id="PS50005">
    <property type="entry name" value="TPR"/>
    <property type="match status" value="3"/>
</dbReference>
<dbReference type="STRING" id="1121324.CLIT_5c00410"/>
<dbReference type="Pfam" id="PF13181">
    <property type="entry name" value="TPR_8"/>
    <property type="match status" value="1"/>
</dbReference>
<organism evidence="4 5">
    <name type="scientific">Peptoclostridium litorale DSM 5388</name>
    <dbReference type="NCBI Taxonomy" id="1121324"/>
    <lineage>
        <taxon>Bacteria</taxon>
        <taxon>Bacillati</taxon>
        <taxon>Bacillota</taxon>
        <taxon>Clostridia</taxon>
        <taxon>Peptostreptococcales</taxon>
        <taxon>Peptoclostridiaceae</taxon>
        <taxon>Peptoclostridium</taxon>
    </lineage>
</organism>
<keyword evidence="2 3" id="KW-0802">TPR repeat</keyword>
<feature type="repeat" description="TPR" evidence="3">
    <location>
        <begin position="330"/>
        <end position="363"/>
    </location>
</feature>
<name>A0A069RIP5_PEPLI</name>
<dbReference type="PANTHER" id="PTHR45586:SF1">
    <property type="entry name" value="LIPOPOLYSACCHARIDE ASSEMBLY PROTEIN B"/>
    <property type="match status" value="1"/>
</dbReference>